<dbReference type="Gene3D" id="1.10.3210.10">
    <property type="entry name" value="Hypothetical protein af1432"/>
    <property type="match status" value="1"/>
</dbReference>
<protein>
    <submittedName>
        <fullName evidence="10">HD domain-containing protein</fullName>
    </submittedName>
</protein>
<keyword evidence="3 8" id="KW-0812">Transmembrane</keyword>
<comment type="subcellular location">
    <subcellularLocation>
        <location evidence="1">Cell membrane</location>
    </subcellularLocation>
</comment>
<keyword evidence="5 8" id="KW-1133">Transmembrane helix</keyword>
<evidence type="ECO:0000256" key="4">
    <source>
        <dbReference type="ARBA" id="ARBA00022741"/>
    </source>
</evidence>
<dbReference type="InterPro" id="IPR003607">
    <property type="entry name" value="HD/PDEase_dom"/>
</dbReference>
<evidence type="ECO:0000256" key="7">
    <source>
        <dbReference type="ARBA" id="ARBA00023136"/>
    </source>
</evidence>
<feature type="transmembrane region" description="Helical" evidence="8">
    <location>
        <begin position="278"/>
        <end position="298"/>
    </location>
</feature>
<dbReference type="Proteomes" id="UP000199149">
    <property type="component" value="Unassembled WGS sequence"/>
</dbReference>
<dbReference type="GO" id="GO:0051607">
    <property type="term" value="P:defense response to virus"/>
    <property type="evidence" value="ECO:0007669"/>
    <property type="project" value="UniProtKB-KW"/>
</dbReference>
<dbReference type="Pfam" id="PF18967">
    <property type="entry name" value="PycTM"/>
    <property type="match status" value="1"/>
</dbReference>
<evidence type="ECO:0000256" key="3">
    <source>
        <dbReference type="ARBA" id="ARBA00022692"/>
    </source>
</evidence>
<sequence>MNPALSKIENYVFNLFKDNLSLDFTYHNFMHTVKVVEAIKTLCINEQISVDRQEQLMVAGWFHDTGYTKIVLGHENESVKIANEYLTSANFPSDFIANVEAYILATKINYAPKNIEESIIKDADNFHLGQEEYPKISELLRDEIAKVCKREFSDYEWNVENRNFFLNVHHFYTDSAKDLWQKGKENNLIYTQNKIKEIELIGDVPNKFELKKKKNDKMQQPDRGVDTLFRVTLNNHTRLSDIADSKANILLSVNAIVISIALSTLIPKLATPKNEYLLLPSIVMLFSSVVSIVFAILATKPNVTYESFNEEDVKLKKVNLLFFGNFYQMSLEAYEEAMQELMKDRDYLYNSLTRDLYFLGKVLERKYRLLSITYTIFMIGTILSVLTFSYAVFTNTTP</sequence>
<keyword evidence="4" id="KW-0547">Nucleotide-binding</keyword>
<accession>A0A1I4Y3P6</accession>
<keyword evidence="7 8" id="KW-0472">Membrane</keyword>
<evidence type="ECO:0000256" key="5">
    <source>
        <dbReference type="ARBA" id="ARBA00022989"/>
    </source>
</evidence>
<evidence type="ECO:0000259" key="9">
    <source>
        <dbReference type="SMART" id="SM00471"/>
    </source>
</evidence>
<dbReference type="RefSeq" id="WP_092908651.1">
    <property type="nucleotide sequence ID" value="NZ_FOUZ01000010.1"/>
</dbReference>
<reference evidence="11" key="1">
    <citation type="submission" date="2016-10" db="EMBL/GenBank/DDBJ databases">
        <authorList>
            <person name="Varghese N."/>
            <person name="Submissions S."/>
        </authorList>
    </citation>
    <scope>NUCLEOTIDE SEQUENCE [LARGE SCALE GENOMIC DNA]</scope>
    <source>
        <strain evidence="11">XJ109</strain>
    </source>
</reference>
<dbReference type="Pfam" id="PF01966">
    <property type="entry name" value="HD"/>
    <property type="match status" value="1"/>
</dbReference>
<dbReference type="SUPFAM" id="SSF109604">
    <property type="entry name" value="HD-domain/PDEase-like"/>
    <property type="match status" value="1"/>
</dbReference>
<feature type="transmembrane region" description="Helical" evidence="8">
    <location>
        <begin position="247"/>
        <end position="266"/>
    </location>
</feature>
<dbReference type="EMBL" id="FOUZ01000010">
    <property type="protein sequence ID" value="SFN32150.1"/>
    <property type="molecule type" value="Genomic_DNA"/>
</dbReference>
<keyword evidence="2" id="KW-1003">Cell membrane</keyword>
<feature type="domain" description="HD/PDEase" evidence="9">
    <location>
        <begin position="24"/>
        <end position="138"/>
    </location>
</feature>
<proteinExistence type="predicted"/>
<dbReference type="SMART" id="SM00471">
    <property type="entry name" value="HDc"/>
    <property type="match status" value="1"/>
</dbReference>
<evidence type="ECO:0000256" key="1">
    <source>
        <dbReference type="ARBA" id="ARBA00004236"/>
    </source>
</evidence>
<keyword evidence="6" id="KW-0051">Antiviral defense</keyword>
<dbReference type="InterPro" id="IPR006674">
    <property type="entry name" value="HD_domain"/>
</dbReference>
<dbReference type="CDD" id="cd00077">
    <property type="entry name" value="HDc"/>
    <property type="match status" value="1"/>
</dbReference>
<gene>
    <name evidence="10" type="ORF">SAMN05421738_11080</name>
</gene>
<name>A0A1I4Y3P6_9FLAO</name>
<keyword evidence="11" id="KW-1185">Reference proteome</keyword>
<evidence type="ECO:0000256" key="6">
    <source>
        <dbReference type="ARBA" id="ARBA00023118"/>
    </source>
</evidence>
<dbReference type="GO" id="GO:0005886">
    <property type="term" value="C:plasma membrane"/>
    <property type="evidence" value="ECO:0007669"/>
    <property type="project" value="UniProtKB-SubCell"/>
</dbReference>
<evidence type="ECO:0000256" key="8">
    <source>
        <dbReference type="SAM" id="Phobius"/>
    </source>
</evidence>
<dbReference type="AlphaFoldDB" id="A0A1I4Y3P6"/>
<dbReference type="InterPro" id="IPR043760">
    <property type="entry name" value="PycTM_dom"/>
</dbReference>
<organism evidence="10 11">
    <name type="scientific">Algoriella xinjiangensis</name>
    <dbReference type="NCBI Taxonomy" id="684065"/>
    <lineage>
        <taxon>Bacteria</taxon>
        <taxon>Pseudomonadati</taxon>
        <taxon>Bacteroidota</taxon>
        <taxon>Flavobacteriia</taxon>
        <taxon>Flavobacteriales</taxon>
        <taxon>Weeksellaceae</taxon>
        <taxon>Algoriella</taxon>
    </lineage>
</organism>
<evidence type="ECO:0000256" key="2">
    <source>
        <dbReference type="ARBA" id="ARBA00022475"/>
    </source>
</evidence>
<evidence type="ECO:0000313" key="11">
    <source>
        <dbReference type="Proteomes" id="UP000199149"/>
    </source>
</evidence>
<dbReference type="GO" id="GO:0000166">
    <property type="term" value="F:nucleotide binding"/>
    <property type="evidence" value="ECO:0007669"/>
    <property type="project" value="UniProtKB-KW"/>
</dbReference>
<feature type="transmembrane region" description="Helical" evidence="8">
    <location>
        <begin position="369"/>
        <end position="393"/>
    </location>
</feature>
<evidence type="ECO:0000313" key="10">
    <source>
        <dbReference type="EMBL" id="SFN32150.1"/>
    </source>
</evidence>
<dbReference type="OrthoDB" id="5728337at2"/>
<dbReference type="STRING" id="684065.SAMN05421738_11080"/>